<sequence length="879" mass="98918">MCYCMSRYSISFLYYDSSPVCSHLSQGDMAIFGVSNASSLATIQSYTDTFKVPFVSISMAQNHSGSSSSASSGNSNSNIKWGQAGRSQSYQLYMRPMYINALVDVIFHYHWDRVTFCYDSDEGLIRLQQLFQATNKHEKVLITIDTKRISTVENGYHTLRELHQIDVEADHRVLLDVRIDKAEQIIGLVMDDQTINNAKFHFLLGDLGMLEMNLDRFKIGGVNITGFQLVDSENASSKAKKFVDEWSELDPEFWPGAGSRNLNYEAALAADSVRLFTRAFGQILEHDPSFIRRSRIASAEKPRKCTDDSVVWAGHGKTILEKMKKVKFEGVSGYIAFDDNGLRKDFTLDVYNVALTRGTAKIGYWSHKESRFEEQLPFILRPGDPNVNRTRIVTTIQKEPYITIKKKPVQGEPLVAGEHLEGFCIDLTKAVAEKVGFDYQIRFVKDGRYGSPTPNGSWDGMVGELIRHEADMAIAAFTITSERSRVIDFTKPFMSLGISIMIKRPQPATKHFFSFMDPLSYEIWMCIVFAYIGVSVVLFLVSRFSPNEWHLSEPEHYIANDFSISNSLWFSLGAFMQQGCDISPRSMSGRIVGSVWWFFTLIIISSYTANLAAFLTVERMLTPIDSAEDLARQTEIQYGTISSGSTKAFFKNSQFQTYQRMWAYMMSAQPSVFVQKHEDGIARVRNSKGKYAYLTESTTIDYVSSRKPCDTLKVGNKLNSDGFGIGTPVGSDLRGELNFAVLELREDGDLDKWQRKWFDKGDCEQYTSNKDGAQSALDLDNVAGIFLILIGGLVTAIISAAAEFLYKSKMDSEKARTSFSSAIRSKARLSFKGHIDKDREGSTRSRSRSHSSVTYTYQGPTHVMGGNHGFEDANTHTEV</sequence>
<feature type="transmembrane region" description="Helical" evidence="19">
    <location>
        <begin position="521"/>
        <end position="541"/>
    </location>
</feature>
<dbReference type="GO" id="GO:0045211">
    <property type="term" value="C:postsynaptic membrane"/>
    <property type="evidence" value="ECO:0007669"/>
    <property type="project" value="UniProtKB-SubCell"/>
</dbReference>
<evidence type="ECO:0000256" key="12">
    <source>
        <dbReference type="ARBA" id="ARBA00023286"/>
    </source>
</evidence>
<feature type="binding site" evidence="15">
    <location>
        <position position="645"/>
    </location>
    <ligand>
        <name>L-glutamate</name>
        <dbReference type="ChEBI" id="CHEBI:29985"/>
    </ligand>
</feature>
<feature type="binding site" evidence="15">
    <location>
        <position position="483"/>
    </location>
    <ligand>
        <name>L-glutamate</name>
        <dbReference type="ChEBI" id="CHEBI:29985"/>
    </ligand>
</feature>
<feature type="domain" description="Ionotropic glutamate receptor C-terminal" evidence="21">
    <location>
        <begin position="390"/>
        <end position="760"/>
    </location>
</feature>
<name>A0AAV3Y4N7_9GAST</name>
<keyword evidence="8 19" id="KW-0472">Membrane</keyword>
<evidence type="ECO:0000259" key="22">
    <source>
        <dbReference type="SMART" id="SM00918"/>
    </source>
</evidence>
<dbReference type="Gene3D" id="3.40.50.2300">
    <property type="match status" value="2"/>
</dbReference>
<evidence type="ECO:0000256" key="8">
    <source>
        <dbReference type="ARBA" id="ARBA00023136"/>
    </source>
</evidence>
<dbReference type="GO" id="GO:0007166">
    <property type="term" value="P:cell surface receptor signaling pathway"/>
    <property type="evidence" value="ECO:0007669"/>
    <property type="project" value="UniProtKB-ARBA"/>
</dbReference>
<evidence type="ECO:0000259" key="21">
    <source>
        <dbReference type="SMART" id="SM00079"/>
    </source>
</evidence>
<keyword evidence="9 23" id="KW-0675">Receptor</keyword>
<evidence type="ECO:0000256" key="19">
    <source>
        <dbReference type="SAM" id="Phobius"/>
    </source>
</evidence>
<dbReference type="FunFam" id="1.10.287.70:FF:000067">
    <property type="entry name" value="glutamate receptor 2 isoform X1"/>
    <property type="match status" value="1"/>
</dbReference>
<evidence type="ECO:0000256" key="16">
    <source>
        <dbReference type="PIRSR" id="PIRSR601508-2"/>
    </source>
</evidence>
<dbReference type="EMBL" id="BLXT01000976">
    <property type="protein sequence ID" value="GFN82190.1"/>
    <property type="molecule type" value="Genomic_DNA"/>
</dbReference>
<dbReference type="PANTHER" id="PTHR18966">
    <property type="entry name" value="IONOTROPIC GLUTAMATE RECEPTOR"/>
    <property type="match status" value="1"/>
</dbReference>
<dbReference type="SMART" id="SM00918">
    <property type="entry name" value="Lig_chan-Glu_bd"/>
    <property type="match status" value="1"/>
</dbReference>
<feature type="transmembrane region" description="Helical" evidence="19">
    <location>
        <begin position="782"/>
        <end position="806"/>
    </location>
</feature>
<dbReference type="InterPro" id="IPR001828">
    <property type="entry name" value="ANF_lig-bd_rcpt"/>
</dbReference>
<keyword evidence="4" id="KW-0732">Signal</keyword>
<feature type="domain" description="Solute-binding protein family 3/N-terminal" evidence="20">
    <location>
        <begin position="413"/>
        <end position="761"/>
    </location>
</feature>
<dbReference type="Pfam" id="PF00060">
    <property type="entry name" value="Lig_chan"/>
    <property type="match status" value="1"/>
</dbReference>
<dbReference type="AlphaFoldDB" id="A0AAV3Y4N7"/>
<feature type="compositionally biased region" description="Basic and acidic residues" evidence="18">
    <location>
        <begin position="834"/>
        <end position="843"/>
    </location>
</feature>
<dbReference type="Gene3D" id="1.10.287.70">
    <property type="match status" value="1"/>
</dbReference>
<evidence type="ECO:0000256" key="5">
    <source>
        <dbReference type="ARBA" id="ARBA00022989"/>
    </source>
</evidence>
<keyword evidence="10" id="KW-0325">Glycoprotein</keyword>
<dbReference type="InterPro" id="IPR019594">
    <property type="entry name" value="Glu/Gly-bd"/>
</dbReference>
<dbReference type="CDD" id="cd06380">
    <property type="entry name" value="PBP1_iGluR_AMPA"/>
    <property type="match status" value="1"/>
</dbReference>
<keyword evidence="12" id="KW-1071">Ligand-gated ion channel</keyword>
<comment type="caution">
    <text evidence="23">The sequence shown here is derived from an EMBL/GenBank/DDBJ whole genome shotgun (WGS) entry which is preliminary data.</text>
</comment>
<evidence type="ECO:0000256" key="11">
    <source>
        <dbReference type="ARBA" id="ARBA00023257"/>
    </source>
</evidence>
<keyword evidence="11" id="KW-0628">Postsynaptic cell membrane</keyword>
<keyword evidence="5 19" id="KW-1133">Transmembrane helix</keyword>
<evidence type="ECO:0000256" key="4">
    <source>
        <dbReference type="ARBA" id="ARBA00022729"/>
    </source>
</evidence>
<dbReference type="SMART" id="SM00062">
    <property type="entry name" value="PBPb"/>
    <property type="match status" value="1"/>
</dbReference>
<evidence type="ECO:0000256" key="3">
    <source>
        <dbReference type="ARBA" id="ARBA00022692"/>
    </source>
</evidence>
<dbReference type="Pfam" id="PF10613">
    <property type="entry name" value="Lig_chan-Glu_bd"/>
    <property type="match status" value="1"/>
</dbReference>
<feature type="disulfide bond" evidence="17">
    <location>
        <begin position="21"/>
        <end position="305"/>
    </location>
</feature>
<feature type="transmembrane region" description="Helical" evidence="19">
    <location>
        <begin position="595"/>
        <end position="617"/>
    </location>
</feature>
<feature type="disulfide bond" evidence="17">
    <location>
        <begin position="709"/>
        <end position="763"/>
    </location>
</feature>
<dbReference type="Pfam" id="PF01094">
    <property type="entry name" value="ANF_receptor"/>
    <property type="match status" value="1"/>
</dbReference>
<dbReference type="PRINTS" id="PR00177">
    <property type="entry name" value="NMDARECEPTOR"/>
</dbReference>
<evidence type="ECO:0000256" key="10">
    <source>
        <dbReference type="ARBA" id="ARBA00023180"/>
    </source>
</evidence>
<evidence type="ECO:0000256" key="14">
    <source>
        <dbReference type="ARBA" id="ARBA00034104"/>
    </source>
</evidence>
<feature type="region of interest" description="Disordered" evidence="18">
    <location>
        <begin position="834"/>
        <end position="858"/>
    </location>
</feature>
<organism evidence="23 24">
    <name type="scientific">Plakobranchus ocellatus</name>
    <dbReference type="NCBI Taxonomy" id="259542"/>
    <lineage>
        <taxon>Eukaryota</taxon>
        <taxon>Metazoa</taxon>
        <taxon>Spiralia</taxon>
        <taxon>Lophotrochozoa</taxon>
        <taxon>Mollusca</taxon>
        <taxon>Gastropoda</taxon>
        <taxon>Heterobranchia</taxon>
        <taxon>Euthyneura</taxon>
        <taxon>Panpulmonata</taxon>
        <taxon>Sacoglossa</taxon>
        <taxon>Placobranchoidea</taxon>
        <taxon>Plakobranchidae</taxon>
        <taxon>Plakobranchus</taxon>
    </lineage>
</organism>
<protein>
    <submittedName>
        <fullName evidence="23">Glutamate receptor</fullName>
    </submittedName>
</protein>
<feature type="binding site" evidence="15">
    <location>
        <position position="646"/>
    </location>
    <ligand>
        <name>L-glutamate</name>
        <dbReference type="ChEBI" id="CHEBI:29985"/>
    </ligand>
</feature>
<evidence type="ECO:0000256" key="18">
    <source>
        <dbReference type="SAM" id="MobiDB-lite"/>
    </source>
</evidence>
<evidence type="ECO:0000256" key="15">
    <source>
        <dbReference type="PIRSR" id="PIRSR601508-1"/>
    </source>
</evidence>
<dbReference type="GO" id="GO:0022824">
    <property type="term" value="F:transmitter-gated monoatomic ion channel activity"/>
    <property type="evidence" value="ECO:0007669"/>
    <property type="project" value="UniProtKB-ARBA"/>
</dbReference>
<accession>A0AAV3Y4N7</accession>
<evidence type="ECO:0000256" key="7">
    <source>
        <dbReference type="ARBA" id="ARBA00023065"/>
    </source>
</evidence>
<keyword evidence="24" id="KW-1185">Reference proteome</keyword>
<evidence type="ECO:0000256" key="6">
    <source>
        <dbReference type="ARBA" id="ARBA00023018"/>
    </source>
</evidence>
<dbReference type="InterPro" id="IPR028082">
    <property type="entry name" value="Peripla_BP_I"/>
</dbReference>
<feature type="binding site" evidence="15">
    <location>
        <position position="478"/>
    </location>
    <ligand>
        <name>L-glutamate</name>
        <dbReference type="ChEBI" id="CHEBI:29985"/>
    </ligand>
</feature>
<evidence type="ECO:0000256" key="9">
    <source>
        <dbReference type="ARBA" id="ARBA00023170"/>
    </source>
</evidence>
<comment type="subcellular location">
    <subcellularLocation>
        <location evidence="14">Postsynaptic cell membrane</location>
        <topology evidence="14">Multi-pass membrane protein</topology>
    </subcellularLocation>
</comment>
<dbReference type="FunFam" id="3.40.190.10:FF:000001">
    <property type="entry name" value="Glutamate receptor ionotropic, kainate 2"/>
    <property type="match status" value="1"/>
</dbReference>
<reference evidence="23 24" key="1">
    <citation type="journal article" date="2021" name="Elife">
        <title>Chloroplast acquisition without the gene transfer in kleptoplastic sea slugs, Plakobranchus ocellatus.</title>
        <authorList>
            <person name="Maeda T."/>
            <person name="Takahashi S."/>
            <person name="Yoshida T."/>
            <person name="Shimamura S."/>
            <person name="Takaki Y."/>
            <person name="Nagai Y."/>
            <person name="Toyoda A."/>
            <person name="Suzuki Y."/>
            <person name="Arimoto A."/>
            <person name="Ishii H."/>
            <person name="Satoh N."/>
            <person name="Nishiyama T."/>
            <person name="Hasebe M."/>
            <person name="Maruyama T."/>
            <person name="Minagawa J."/>
            <person name="Obokata J."/>
            <person name="Shigenobu S."/>
        </authorList>
    </citation>
    <scope>NUCLEOTIDE SEQUENCE [LARGE SCALE GENOMIC DNA]</scope>
</reference>
<evidence type="ECO:0000259" key="20">
    <source>
        <dbReference type="SMART" id="SM00062"/>
    </source>
</evidence>
<dbReference type="InterPro" id="IPR001320">
    <property type="entry name" value="Iontro_rcpt_C"/>
</dbReference>
<keyword evidence="2" id="KW-1003">Cell membrane</keyword>
<gene>
    <name evidence="23" type="ORF">PoB_000869600</name>
</gene>
<evidence type="ECO:0000256" key="2">
    <source>
        <dbReference type="ARBA" id="ARBA00022475"/>
    </source>
</evidence>
<keyword evidence="17" id="KW-1015">Disulfide bond</keyword>
<dbReference type="CDD" id="cd13715">
    <property type="entry name" value="PBP2_iGluR_AMPA"/>
    <property type="match status" value="1"/>
</dbReference>
<dbReference type="Proteomes" id="UP000735302">
    <property type="component" value="Unassembled WGS sequence"/>
</dbReference>
<evidence type="ECO:0000256" key="1">
    <source>
        <dbReference type="ARBA" id="ARBA00022448"/>
    </source>
</evidence>
<dbReference type="Gene3D" id="3.40.190.10">
    <property type="entry name" value="Periplasmic binding protein-like II"/>
    <property type="match status" value="1"/>
</dbReference>
<feature type="binding site" evidence="15">
    <location>
        <position position="696"/>
    </location>
    <ligand>
        <name>L-glutamate</name>
        <dbReference type="ChEBI" id="CHEBI:29985"/>
    </ligand>
</feature>
<dbReference type="InterPro" id="IPR015683">
    <property type="entry name" value="Ionotropic_Glu_rcpt"/>
</dbReference>
<evidence type="ECO:0000313" key="24">
    <source>
        <dbReference type="Proteomes" id="UP000735302"/>
    </source>
</evidence>
<dbReference type="SMART" id="SM00079">
    <property type="entry name" value="PBPe"/>
    <property type="match status" value="1"/>
</dbReference>
<dbReference type="SUPFAM" id="SSF81324">
    <property type="entry name" value="Voltage-gated potassium channels"/>
    <property type="match status" value="1"/>
</dbReference>
<keyword evidence="1" id="KW-0813">Transport</keyword>
<evidence type="ECO:0000313" key="23">
    <source>
        <dbReference type="EMBL" id="GFN82190.1"/>
    </source>
</evidence>
<feature type="domain" description="Ionotropic glutamate receptor L-glutamate and glycine-binding" evidence="22">
    <location>
        <begin position="400"/>
        <end position="467"/>
    </location>
</feature>
<feature type="site" description="Crucial to convey clamshell closure to channel opening" evidence="16">
    <location>
        <position position="624"/>
    </location>
</feature>
<dbReference type="SUPFAM" id="SSF53850">
    <property type="entry name" value="Periplasmic binding protein-like II"/>
    <property type="match status" value="1"/>
</dbReference>
<keyword evidence="7" id="KW-0406">Ion transport</keyword>
<dbReference type="InterPro" id="IPR001638">
    <property type="entry name" value="Solute-binding_3/MltF_N"/>
</dbReference>
<keyword evidence="13" id="KW-0407">Ion channel</keyword>
<keyword evidence="3 19" id="KW-0812">Transmembrane</keyword>
<evidence type="ECO:0000256" key="13">
    <source>
        <dbReference type="ARBA" id="ARBA00023303"/>
    </source>
</evidence>
<dbReference type="FunFam" id="3.40.190.10:FF:000060">
    <property type="entry name" value="Glutamate receptor ionotropic, kainate 1"/>
    <property type="match status" value="1"/>
</dbReference>
<keyword evidence="6" id="KW-0770">Synapse</keyword>
<feature type="site" description="Interaction with the cone snail toxin Con-ikot-ikot" evidence="16">
    <location>
        <position position="651"/>
    </location>
</feature>
<dbReference type="InterPro" id="IPR001508">
    <property type="entry name" value="Iono_Glu_rcpt_met"/>
</dbReference>
<dbReference type="SUPFAM" id="SSF53822">
    <property type="entry name" value="Periplasmic binding protein-like I"/>
    <property type="match status" value="1"/>
</dbReference>
<evidence type="ECO:0000256" key="17">
    <source>
        <dbReference type="PIRSR" id="PIRSR601508-3"/>
    </source>
</evidence>
<proteinExistence type="predicted"/>